<evidence type="ECO:0000256" key="3">
    <source>
        <dbReference type="ARBA" id="ARBA00005985"/>
    </source>
</evidence>
<dbReference type="GO" id="GO:0008412">
    <property type="term" value="F:4-hydroxybenzoate polyprenyltransferase activity"/>
    <property type="evidence" value="ECO:0007669"/>
    <property type="project" value="TreeGrafter"/>
</dbReference>
<dbReference type="Pfam" id="PF01040">
    <property type="entry name" value="UbiA"/>
    <property type="match status" value="1"/>
</dbReference>
<sequence length="129" mass="14694">MLASCWCWTMQYDTIYACQDRKDDIKIGVHSTAVLFGTHVRPFIQASAIGFVVLLVCAGIANQQSPLYFLFSCAGTAFWFIRQFRDLDLDEPKSCWAAFKGNGKLGWFVWSGLIIDYIWKLQNLQVALL</sequence>
<evidence type="ECO:0000256" key="7">
    <source>
        <dbReference type="ARBA" id="ARBA00023136"/>
    </source>
</evidence>
<feature type="transmembrane region" description="Helical" evidence="8">
    <location>
        <begin position="43"/>
        <end position="61"/>
    </location>
</feature>
<keyword evidence="7 8" id="KW-0472">Membrane</keyword>
<dbReference type="PANTHER" id="PTHR11048:SF28">
    <property type="entry name" value="4-HYDROXYBENZOATE POLYPRENYLTRANSFERASE, MITOCHONDRIAL"/>
    <property type="match status" value="1"/>
</dbReference>
<evidence type="ECO:0000256" key="8">
    <source>
        <dbReference type="SAM" id="Phobius"/>
    </source>
</evidence>
<reference evidence="9 10" key="1">
    <citation type="submission" date="2019-02" db="EMBL/GenBank/DDBJ databases">
        <title>Genome sequencing of the rare red list fungi Phlebia centrifuga.</title>
        <authorList>
            <person name="Buettner E."/>
            <person name="Kellner H."/>
        </authorList>
    </citation>
    <scope>NUCLEOTIDE SEQUENCE [LARGE SCALE GENOMIC DNA]</scope>
    <source>
        <strain evidence="9 10">DSM 108282</strain>
    </source>
</reference>
<evidence type="ECO:0000313" key="9">
    <source>
        <dbReference type="EMBL" id="THH01295.1"/>
    </source>
</evidence>
<evidence type="ECO:0000256" key="1">
    <source>
        <dbReference type="ARBA" id="ARBA00001946"/>
    </source>
</evidence>
<evidence type="ECO:0000256" key="4">
    <source>
        <dbReference type="ARBA" id="ARBA00022679"/>
    </source>
</evidence>
<keyword evidence="10" id="KW-1185">Reference proteome</keyword>
<dbReference type="InterPro" id="IPR039653">
    <property type="entry name" value="Prenyltransferase"/>
</dbReference>
<dbReference type="InterPro" id="IPR000537">
    <property type="entry name" value="UbiA_prenyltransferase"/>
</dbReference>
<feature type="transmembrane region" description="Helical" evidence="8">
    <location>
        <begin position="67"/>
        <end position="84"/>
    </location>
</feature>
<comment type="similarity">
    <text evidence="3">Belongs to the UbiA prenyltransferase family.</text>
</comment>
<dbReference type="EMBL" id="SGPJ01000027">
    <property type="protein sequence ID" value="THH01295.1"/>
    <property type="molecule type" value="Genomic_DNA"/>
</dbReference>
<dbReference type="AlphaFoldDB" id="A0A4S4KRN5"/>
<dbReference type="GO" id="GO:0006744">
    <property type="term" value="P:ubiquinone biosynthetic process"/>
    <property type="evidence" value="ECO:0007669"/>
    <property type="project" value="TreeGrafter"/>
</dbReference>
<dbReference type="GO" id="GO:0005743">
    <property type="term" value="C:mitochondrial inner membrane"/>
    <property type="evidence" value="ECO:0007669"/>
    <property type="project" value="TreeGrafter"/>
</dbReference>
<accession>A0A4S4KRN5</accession>
<evidence type="ECO:0008006" key="11">
    <source>
        <dbReference type="Google" id="ProtNLM"/>
    </source>
</evidence>
<comment type="cofactor">
    <cofactor evidence="1">
        <name>Mg(2+)</name>
        <dbReference type="ChEBI" id="CHEBI:18420"/>
    </cofactor>
</comment>
<name>A0A4S4KRN5_9APHY</name>
<protein>
    <recommendedName>
        <fullName evidence="11">4-hydroxybenzoate octaprenyltransferase</fullName>
    </recommendedName>
</protein>
<keyword evidence="4" id="KW-0808">Transferase</keyword>
<evidence type="ECO:0000256" key="2">
    <source>
        <dbReference type="ARBA" id="ARBA00004141"/>
    </source>
</evidence>
<gene>
    <name evidence="9" type="ORF">EW026_g1393</name>
</gene>
<evidence type="ECO:0000256" key="6">
    <source>
        <dbReference type="ARBA" id="ARBA00022989"/>
    </source>
</evidence>
<evidence type="ECO:0000313" key="10">
    <source>
        <dbReference type="Proteomes" id="UP000309038"/>
    </source>
</evidence>
<comment type="subcellular location">
    <subcellularLocation>
        <location evidence="2">Membrane</location>
        <topology evidence="2">Multi-pass membrane protein</topology>
    </subcellularLocation>
</comment>
<dbReference type="Proteomes" id="UP000309038">
    <property type="component" value="Unassembled WGS sequence"/>
</dbReference>
<keyword evidence="5 8" id="KW-0812">Transmembrane</keyword>
<organism evidence="9 10">
    <name type="scientific">Hermanssonia centrifuga</name>
    <dbReference type="NCBI Taxonomy" id="98765"/>
    <lineage>
        <taxon>Eukaryota</taxon>
        <taxon>Fungi</taxon>
        <taxon>Dikarya</taxon>
        <taxon>Basidiomycota</taxon>
        <taxon>Agaricomycotina</taxon>
        <taxon>Agaricomycetes</taxon>
        <taxon>Polyporales</taxon>
        <taxon>Meruliaceae</taxon>
        <taxon>Hermanssonia</taxon>
    </lineage>
</organism>
<dbReference type="PANTHER" id="PTHR11048">
    <property type="entry name" value="PRENYLTRANSFERASES"/>
    <property type="match status" value="1"/>
</dbReference>
<comment type="caution">
    <text evidence="9">The sequence shown here is derived from an EMBL/GenBank/DDBJ whole genome shotgun (WGS) entry which is preliminary data.</text>
</comment>
<keyword evidence="6 8" id="KW-1133">Transmembrane helix</keyword>
<dbReference type="Gene3D" id="1.20.120.1780">
    <property type="entry name" value="UbiA prenyltransferase"/>
    <property type="match status" value="1"/>
</dbReference>
<dbReference type="FunFam" id="1.20.120.1780:FF:000001">
    <property type="entry name" value="4-hydroxybenzoate octaprenyltransferase"/>
    <property type="match status" value="1"/>
</dbReference>
<evidence type="ECO:0000256" key="5">
    <source>
        <dbReference type="ARBA" id="ARBA00022692"/>
    </source>
</evidence>
<proteinExistence type="inferred from homology"/>